<protein>
    <submittedName>
        <fullName evidence="2">Uncharacterized protein</fullName>
    </submittedName>
</protein>
<evidence type="ECO:0000256" key="1">
    <source>
        <dbReference type="SAM" id="Coils"/>
    </source>
</evidence>
<dbReference type="AlphaFoldDB" id="A0A6C0DN78"/>
<feature type="coiled-coil region" evidence="1">
    <location>
        <begin position="39"/>
        <end position="66"/>
    </location>
</feature>
<reference evidence="2" key="1">
    <citation type="journal article" date="2020" name="Nature">
        <title>Giant virus diversity and host interactions through global metagenomics.</title>
        <authorList>
            <person name="Schulz F."/>
            <person name="Roux S."/>
            <person name="Paez-Espino D."/>
            <person name="Jungbluth S."/>
            <person name="Walsh D.A."/>
            <person name="Denef V.J."/>
            <person name="McMahon K.D."/>
            <person name="Konstantinidis K.T."/>
            <person name="Eloe-Fadrosh E.A."/>
            <person name="Kyrpides N.C."/>
            <person name="Woyke T."/>
        </authorList>
    </citation>
    <scope>NUCLEOTIDE SEQUENCE</scope>
    <source>
        <strain evidence="2">GVMAG-M-3300023174-30</strain>
    </source>
</reference>
<sequence length="141" mass="16588">MHMISAIVDSQPFKMLIGFITSNTIRFLKLLNIDITSRNTKLEDMLNQQNAIIASLKTELKSERLKNIRLANVEAKLLETIRENIDNQIALKAQKCKYIRLLVKMEKKDEYLEEVRTYATELMMSEFNTRMKLYNLMQKRG</sequence>
<keyword evidence="1" id="KW-0175">Coiled coil</keyword>
<accession>A0A6C0DN78</accession>
<proteinExistence type="predicted"/>
<evidence type="ECO:0000313" key="2">
    <source>
        <dbReference type="EMBL" id="QHT17754.1"/>
    </source>
</evidence>
<organism evidence="2">
    <name type="scientific">viral metagenome</name>
    <dbReference type="NCBI Taxonomy" id="1070528"/>
    <lineage>
        <taxon>unclassified sequences</taxon>
        <taxon>metagenomes</taxon>
        <taxon>organismal metagenomes</taxon>
    </lineage>
</organism>
<dbReference type="EMBL" id="MN739643">
    <property type="protein sequence ID" value="QHT17754.1"/>
    <property type="molecule type" value="Genomic_DNA"/>
</dbReference>
<name>A0A6C0DN78_9ZZZZ</name>